<evidence type="ECO:0000256" key="2">
    <source>
        <dbReference type="ARBA" id="ARBA00004651"/>
    </source>
</evidence>
<feature type="transmembrane region" description="Helical" evidence="19">
    <location>
        <begin position="200"/>
        <end position="222"/>
    </location>
</feature>
<accession>A0A1T4JWV2</accession>
<comment type="pathway">
    <text evidence="3 18">Phospholipid metabolism; CDP-diacylglycerol biosynthesis; CDP-diacylglycerol from sn-glycerol 3-phosphate: step 3/3.</text>
</comment>
<evidence type="ECO:0000256" key="17">
    <source>
        <dbReference type="ARBA" id="ARBA00023264"/>
    </source>
</evidence>
<dbReference type="PANTHER" id="PTHR46382">
    <property type="entry name" value="PHOSPHATIDATE CYTIDYLYLTRANSFERASE"/>
    <property type="match status" value="1"/>
</dbReference>
<evidence type="ECO:0000256" key="3">
    <source>
        <dbReference type="ARBA" id="ARBA00005119"/>
    </source>
</evidence>
<keyword evidence="9" id="KW-0444">Lipid biosynthesis</keyword>
<evidence type="ECO:0000256" key="19">
    <source>
        <dbReference type="SAM" id="Phobius"/>
    </source>
</evidence>
<evidence type="ECO:0000256" key="18">
    <source>
        <dbReference type="RuleBase" id="RU003938"/>
    </source>
</evidence>
<keyword evidence="8" id="KW-1003">Cell membrane</keyword>
<name>A0A1T4JWV2_9FIRM</name>
<keyword evidence="10 18" id="KW-0808">Transferase</keyword>
<evidence type="ECO:0000256" key="14">
    <source>
        <dbReference type="ARBA" id="ARBA00023098"/>
    </source>
</evidence>
<comment type="catalytic activity">
    <reaction evidence="1 18">
        <text>a 1,2-diacyl-sn-glycero-3-phosphate + CTP + H(+) = a CDP-1,2-diacyl-sn-glycerol + diphosphate</text>
        <dbReference type="Rhea" id="RHEA:16229"/>
        <dbReference type="ChEBI" id="CHEBI:15378"/>
        <dbReference type="ChEBI" id="CHEBI:33019"/>
        <dbReference type="ChEBI" id="CHEBI:37563"/>
        <dbReference type="ChEBI" id="CHEBI:58332"/>
        <dbReference type="ChEBI" id="CHEBI:58608"/>
        <dbReference type="EC" id="2.7.7.41"/>
    </reaction>
</comment>
<keyword evidence="15 19" id="KW-0472">Membrane</keyword>
<keyword evidence="11 18" id="KW-0812">Transmembrane</keyword>
<dbReference type="GO" id="GO:0004605">
    <property type="term" value="F:phosphatidate cytidylyltransferase activity"/>
    <property type="evidence" value="ECO:0007669"/>
    <property type="project" value="UniProtKB-EC"/>
</dbReference>
<evidence type="ECO:0000313" key="20">
    <source>
        <dbReference type="EMBL" id="SJZ34690.1"/>
    </source>
</evidence>
<feature type="transmembrane region" description="Helical" evidence="19">
    <location>
        <begin position="102"/>
        <end position="121"/>
    </location>
</feature>
<feature type="transmembrane region" description="Helical" evidence="19">
    <location>
        <begin position="167"/>
        <end position="188"/>
    </location>
</feature>
<keyword evidence="17" id="KW-1208">Phospholipid metabolism</keyword>
<organism evidence="20 21">
    <name type="scientific">Garciella nitratireducens DSM 15102</name>
    <dbReference type="NCBI Taxonomy" id="1121911"/>
    <lineage>
        <taxon>Bacteria</taxon>
        <taxon>Bacillati</taxon>
        <taxon>Bacillota</taxon>
        <taxon>Clostridia</taxon>
        <taxon>Eubacteriales</taxon>
        <taxon>Eubacteriaceae</taxon>
        <taxon>Garciella</taxon>
    </lineage>
</organism>
<keyword evidence="14" id="KW-0443">Lipid metabolism</keyword>
<evidence type="ECO:0000256" key="5">
    <source>
        <dbReference type="ARBA" id="ARBA00010185"/>
    </source>
</evidence>
<comment type="subcellular location">
    <subcellularLocation>
        <location evidence="2">Cell membrane</location>
        <topology evidence="2">Multi-pass membrane protein</topology>
    </subcellularLocation>
</comment>
<protein>
    <recommendedName>
        <fullName evidence="7 18">Phosphatidate cytidylyltransferase</fullName>
        <ecNumber evidence="6 18">2.7.7.41</ecNumber>
    </recommendedName>
</protein>
<dbReference type="RefSeq" id="WP_087677622.1">
    <property type="nucleotide sequence ID" value="NZ_FUWV01000001.1"/>
</dbReference>
<dbReference type="EMBL" id="FUWV01000001">
    <property type="protein sequence ID" value="SJZ34690.1"/>
    <property type="molecule type" value="Genomic_DNA"/>
</dbReference>
<dbReference type="PANTHER" id="PTHR46382:SF1">
    <property type="entry name" value="PHOSPHATIDATE CYTIDYLYLTRANSFERASE"/>
    <property type="match status" value="1"/>
</dbReference>
<comment type="pathway">
    <text evidence="4">Lipid metabolism.</text>
</comment>
<dbReference type="InterPro" id="IPR000374">
    <property type="entry name" value="PC_trans"/>
</dbReference>
<keyword evidence="12 18" id="KW-0548">Nucleotidyltransferase</keyword>
<dbReference type="OrthoDB" id="9799199at2"/>
<evidence type="ECO:0000256" key="6">
    <source>
        <dbReference type="ARBA" id="ARBA00012487"/>
    </source>
</evidence>
<evidence type="ECO:0000256" key="8">
    <source>
        <dbReference type="ARBA" id="ARBA00022475"/>
    </source>
</evidence>
<dbReference type="GO" id="GO:0005886">
    <property type="term" value="C:plasma membrane"/>
    <property type="evidence" value="ECO:0007669"/>
    <property type="project" value="UniProtKB-SubCell"/>
</dbReference>
<evidence type="ECO:0000256" key="13">
    <source>
        <dbReference type="ARBA" id="ARBA00022989"/>
    </source>
</evidence>
<evidence type="ECO:0000256" key="16">
    <source>
        <dbReference type="ARBA" id="ARBA00023209"/>
    </source>
</evidence>
<dbReference type="GO" id="GO:0016024">
    <property type="term" value="P:CDP-diacylglycerol biosynthetic process"/>
    <property type="evidence" value="ECO:0007669"/>
    <property type="project" value="UniProtKB-UniPathway"/>
</dbReference>
<feature type="transmembrane region" description="Helical" evidence="19">
    <location>
        <begin position="133"/>
        <end position="155"/>
    </location>
</feature>
<keyword evidence="16" id="KW-0594">Phospholipid biosynthesis</keyword>
<feature type="transmembrane region" description="Helical" evidence="19">
    <location>
        <begin position="6"/>
        <end position="33"/>
    </location>
</feature>
<proteinExistence type="inferred from homology"/>
<evidence type="ECO:0000256" key="1">
    <source>
        <dbReference type="ARBA" id="ARBA00001698"/>
    </source>
</evidence>
<evidence type="ECO:0000313" key="21">
    <source>
        <dbReference type="Proteomes" id="UP000196365"/>
    </source>
</evidence>
<evidence type="ECO:0000256" key="15">
    <source>
        <dbReference type="ARBA" id="ARBA00023136"/>
    </source>
</evidence>
<dbReference type="Proteomes" id="UP000196365">
    <property type="component" value="Unassembled WGS sequence"/>
</dbReference>
<evidence type="ECO:0000256" key="4">
    <source>
        <dbReference type="ARBA" id="ARBA00005189"/>
    </source>
</evidence>
<evidence type="ECO:0000256" key="11">
    <source>
        <dbReference type="ARBA" id="ARBA00022692"/>
    </source>
</evidence>
<dbReference type="UniPathway" id="UPA00557">
    <property type="reaction ID" value="UER00614"/>
</dbReference>
<sequence>MQKRIFTAILGIPLLIAVIKLGSIPLLMGVILLSSIGLKEIYNTFETKKENQINVNLEIGLNILLLIIMNLNSEFIFPYIIFLFMFHFSYQLFTKNPSFKNALLGFIGIFYIGFMLGHILLFDTLIYGEYLIWLVFIVAFSTDTFAYFTGIYLGNKKLCPNISPKKTIEGSIGGIFGSLFTCILYGIYLNKVQNINISMTHFMIIGFFASIISQFGDLTASLIKRNYGIKDFGKIFPGHGGILDRFDSIIFVTPIIYYYIINFIT</sequence>
<comment type="similarity">
    <text evidence="5 18">Belongs to the CDS family.</text>
</comment>
<evidence type="ECO:0000256" key="9">
    <source>
        <dbReference type="ARBA" id="ARBA00022516"/>
    </source>
</evidence>
<evidence type="ECO:0000256" key="10">
    <source>
        <dbReference type="ARBA" id="ARBA00022679"/>
    </source>
</evidence>
<dbReference type="Pfam" id="PF01148">
    <property type="entry name" value="CTP_transf_1"/>
    <property type="match status" value="1"/>
</dbReference>
<gene>
    <name evidence="20" type="ORF">SAMN02745973_00176</name>
</gene>
<keyword evidence="13 19" id="KW-1133">Transmembrane helix</keyword>
<dbReference type="AlphaFoldDB" id="A0A1T4JWV2"/>
<evidence type="ECO:0000256" key="7">
    <source>
        <dbReference type="ARBA" id="ARBA00019373"/>
    </source>
</evidence>
<dbReference type="EC" id="2.7.7.41" evidence="6 18"/>
<evidence type="ECO:0000256" key="12">
    <source>
        <dbReference type="ARBA" id="ARBA00022695"/>
    </source>
</evidence>
<dbReference type="PROSITE" id="PS01315">
    <property type="entry name" value="CDS"/>
    <property type="match status" value="1"/>
</dbReference>
<reference evidence="20 21" key="1">
    <citation type="submission" date="2017-02" db="EMBL/GenBank/DDBJ databases">
        <authorList>
            <person name="Peterson S.W."/>
        </authorList>
    </citation>
    <scope>NUCLEOTIDE SEQUENCE [LARGE SCALE GENOMIC DNA]</scope>
    <source>
        <strain evidence="20 21">DSM 15102</strain>
    </source>
</reference>
<feature type="transmembrane region" description="Helical" evidence="19">
    <location>
        <begin position="242"/>
        <end position="261"/>
    </location>
</feature>
<keyword evidence="21" id="KW-1185">Reference proteome</keyword>